<organism evidence="1 2">
    <name type="scientific">Olea europaea subsp. europaea</name>
    <dbReference type="NCBI Taxonomy" id="158383"/>
    <lineage>
        <taxon>Eukaryota</taxon>
        <taxon>Viridiplantae</taxon>
        <taxon>Streptophyta</taxon>
        <taxon>Embryophyta</taxon>
        <taxon>Tracheophyta</taxon>
        <taxon>Spermatophyta</taxon>
        <taxon>Magnoliopsida</taxon>
        <taxon>eudicotyledons</taxon>
        <taxon>Gunneridae</taxon>
        <taxon>Pentapetalae</taxon>
        <taxon>asterids</taxon>
        <taxon>lamiids</taxon>
        <taxon>Lamiales</taxon>
        <taxon>Oleaceae</taxon>
        <taxon>Oleeae</taxon>
        <taxon>Olea</taxon>
    </lineage>
</organism>
<proteinExistence type="predicted"/>
<dbReference type="EMBL" id="CACTIH010005596">
    <property type="protein sequence ID" value="CAA2998513.1"/>
    <property type="molecule type" value="Genomic_DNA"/>
</dbReference>
<sequence length="73" mass="7667">MNNVAVAMLMPLQRSDLYTLLQRGNNATTLQAPIFVHYNTRCALSPVGGGADSGGGGGVVVRCHTVRLVPMVV</sequence>
<comment type="caution">
    <text evidence="1">The sequence shown here is derived from an EMBL/GenBank/DDBJ whole genome shotgun (WGS) entry which is preliminary data.</text>
</comment>
<dbReference type="AlphaFoldDB" id="A0A8S0T085"/>
<keyword evidence="2" id="KW-1185">Reference proteome</keyword>
<dbReference type="Proteomes" id="UP000594638">
    <property type="component" value="Unassembled WGS sequence"/>
</dbReference>
<reference evidence="1 2" key="1">
    <citation type="submission" date="2019-12" db="EMBL/GenBank/DDBJ databases">
        <authorList>
            <person name="Alioto T."/>
            <person name="Alioto T."/>
            <person name="Gomez Garrido J."/>
        </authorList>
    </citation>
    <scope>NUCLEOTIDE SEQUENCE [LARGE SCALE GENOMIC DNA]</scope>
</reference>
<dbReference type="Gramene" id="OE9A091232T1">
    <property type="protein sequence ID" value="OE9A091232C1"/>
    <property type="gene ID" value="OE9A091232"/>
</dbReference>
<evidence type="ECO:0000313" key="2">
    <source>
        <dbReference type="Proteomes" id="UP000594638"/>
    </source>
</evidence>
<name>A0A8S0T085_OLEEU</name>
<gene>
    <name evidence="1" type="ORF">OLEA9_A091232</name>
</gene>
<accession>A0A8S0T085</accession>
<protein>
    <submittedName>
        <fullName evidence="1">Uncharacterized protein</fullName>
    </submittedName>
</protein>
<evidence type="ECO:0000313" key="1">
    <source>
        <dbReference type="EMBL" id="CAA2998513.1"/>
    </source>
</evidence>